<evidence type="ECO:0008006" key="4">
    <source>
        <dbReference type="Google" id="ProtNLM"/>
    </source>
</evidence>
<dbReference type="InterPro" id="IPR036291">
    <property type="entry name" value="NAD(P)-bd_dom_sf"/>
</dbReference>
<dbReference type="Gene3D" id="3.40.50.720">
    <property type="entry name" value="NAD(P)-binding Rossmann-like Domain"/>
    <property type="match status" value="1"/>
</dbReference>
<dbReference type="InterPro" id="IPR002347">
    <property type="entry name" value="SDR_fam"/>
</dbReference>
<dbReference type="AlphaFoldDB" id="A0A381PY67"/>
<reference evidence="3" key="1">
    <citation type="submission" date="2018-05" db="EMBL/GenBank/DDBJ databases">
        <authorList>
            <person name="Lanie J.A."/>
            <person name="Ng W.-L."/>
            <person name="Kazmierczak K.M."/>
            <person name="Andrzejewski T.M."/>
            <person name="Davidsen T.M."/>
            <person name="Wayne K.J."/>
            <person name="Tettelin H."/>
            <person name="Glass J.I."/>
            <person name="Rusch D."/>
            <person name="Podicherti R."/>
            <person name="Tsui H.-C.T."/>
            <person name="Winkler M.E."/>
        </authorList>
    </citation>
    <scope>NUCLEOTIDE SEQUENCE</scope>
</reference>
<dbReference type="SUPFAM" id="SSF51735">
    <property type="entry name" value="NAD(P)-binding Rossmann-fold domains"/>
    <property type="match status" value="1"/>
</dbReference>
<organism evidence="3">
    <name type="scientific">marine metagenome</name>
    <dbReference type="NCBI Taxonomy" id="408172"/>
    <lineage>
        <taxon>unclassified sequences</taxon>
        <taxon>metagenomes</taxon>
        <taxon>ecological metagenomes</taxon>
    </lineage>
</organism>
<dbReference type="Pfam" id="PF00106">
    <property type="entry name" value="adh_short"/>
    <property type="match status" value="1"/>
</dbReference>
<dbReference type="EMBL" id="UINC01001140">
    <property type="protein sequence ID" value="SUZ72032.1"/>
    <property type="molecule type" value="Genomic_DNA"/>
</dbReference>
<dbReference type="PRINTS" id="PR00081">
    <property type="entry name" value="GDHRDH"/>
</dbReference>
<dbReference type="GO" id="GO:0016020">
    <property type="term" value="C:membrane"/>
    <property type="evidence" value="ECO:0007669"/>
    <property type="project" value="TreeGrafter"/>
</dbReference>
<accession>A0A381PY67</accession>
<comment type="similarity">
    <text evidence="1">Belongs to the short-chain dehydrogenases/reductases (SDR) family.</text>
</comment>
<dbReference type="GO" id="GO:0016491">
    <property type="term" value="F:oxidoreductase activity"/>
    <property type="evidence" value="ECO:0007669"/>
    <property type="project" value="UniProtKB-KW"/>
</dbReference>
<keyword evidence="2" id="KW-0560">Oxidoreductase</keyword>
<dbReference type="PANTHER" id="PTHR44196:SF3">
    <property type="entry name" value="SHORT CHAIN DEHYDROGENASE FAMILY PROTEIN"/>
    <property type="match status" value="1"/>
</dbReference>
<name>A0A381PY67_9ZZZZ</name>
<sequence>MKKAIIVGASSGIGKEIALSLLKDHYKIGITGRRINNLEEIKKIDPKNIFVSSYDCTKESNAKKLGELAKLMGGLDMLVISSGFGDVNKSLEFSIEDKTNQLNVVAFTETVGWGFNYFSKQNSGHIVAISSIAGIRGNGLAPSYNASKAYQINYLEGLRFKAFRLKKSIDITDVRPGYVDTEILKGNKDKIYWVQSLEKANKQIMRAIYKKKKSVYITKRYNIVAFILRFIPERILKKLF</sequence>
<protein>
    <recommendedName>
        <fullName evidence="4">Oxidoreductase</fullName>
    </recommendedName>
</protein>
<evidence type="ECO:0000256" key="1">
    <source>
        <dbReference type="ARBA" id="ARBA00006484"/>
    </source>
</evidence>
<evidence type="ECO:0000256" key="2">
    <source>
        <dbReference type="ARBA" id="ARBA00023002"/>
    </source>
</evidence>
<evidence type="ECO:0000313" key="3">
    <source>
        <dbReference type="EMBL" id="SUZ72032.1"/>
    </source>
</evidence>
<gene>
    <name evidence="3" type="ORF">METZ01_LOCUS24886</name>
</gene>
<proteinExistence type="inferred from homology"/>
<dbReference type="PANTHER" id="PTHR44196">
    <property type="entry name" value="DEHYDROGENASE/REDUCTASE SDR FAMILY MEMBER 7B"/>
    <property type="match status" value="1"/>
</dbReference>